<evidence type="ECO:0000313" key="3">
    <source>
        <dbReference type="Proteomes" id="UP001474181"/>
    </source>
</evidence>
<evidence type="ECO:0000313" key="2">
    <source>
        <dbReference type="EMBL" id="MER7186667.1"/>
    </source>
</evidence>
<protein>
    <submittedName>
        <fullName evidence="2">Deoxyribodipyrimidine photo-lyase</fullName>
        <ecNumber evidence="2">4.1.99.3</ecNumber>
    </submittedName>
</protein>
<comment type="caution">
    <text evidence="2">The sequence shown here is derived from an EMBL/GenBank/DDBJ whole genome shotgun (WGS) entry which is preliminary data.</text>
</comment>
<dbReference type="Pfam" id="PF00875">
    <property type="entry name" value="DNA_photolyase"/>
    <property type="match status" value="1"/>
</dbReference>
<dbReference type="RefSeq" id="WP_350790523.1">
    <property type="nucleotide sequence ID" value="NZ_JBEPEK010000635.1"/>
</dbReference>
<feature type="domain" description="Photolyase/cryptochrome alpha/beta" evidence="1">
    <location>
        <begin position="2"/>
        <end position="94"/>
    </location>
</feature>
<proteinExistence type="predicted"/>
<gene>
    <name evidence="2" type="ORF">ABT404_45625</name>
</gene>
<dbReference type="EC" id="4.1.99.3" evidence="2"/>
<dbReference type="GO" id="GO:0003904">
    <property type="term" value="F:deoxyribodipyrimidine photo-lyase activity"/>
    <property type="evidence" value="ECO:0007669"/>
    <property type="project" value="UniProtKB-EC"/>
</dbReference>
<organism evidence="2 3">
    <name type="scientific">Streptomyces hyaluromycini</name>
    <dbReference type="NCBI Taxonomy" id="1377993"/>
    <lineage>
        <taxon>Bacteria</taxon>
        <taxon>Bacillati</taxon>
        <taxon>Actinomycetota</taxon>
        <taxon>Actinomycetes</taxon>
        <taxon>Kitasatosporales</taxon>
        <taxon>Streptomycetaceae</taxon>
        <taxon>Streptomyces</taxon>
    </lineage>
</organism>
<dbReference type="Gene3D" id="3.40.50.620">
    <property type="entry name" value="HUPs"/>
    <property type="match status" value="1"/>
</dbReference>
<keyword evidence="3" id="KW-1185">Reference proteome</keyword>
<dbReference type="InterPro" id="IPR006050">
    <property type="entry name" value="DNA_photolyase_N"/>
</dbReference>
<feature type="non-terminal residue" evidence="2">
    <location>
        <position position="94"/>
    </location>
</feature>
<name>A0ABV1XCK9_9ACTN</name>
<dbReference type="Proteomes" id="UP001474181">
    <property type="component" value="Unassembled WGS sequence"/>
</dbReference>
<dbReference type="PANTHER" id="PTHR11455:SF9">
    <property type="entry name" value="CRYPTOCHROME CIRCADIAN CLOCK 5 ISOFORM X1"/>
    <property type="match status" value="1"/>
</dbReference>
<dbReference type="PANTHER" id="PTHR11455">
    <property type="entry name" value="CRYPTOCHROME"/>
    <property type="match status" value="1"/>
</dbReference>
<reference evidence="2 3" key="1">
    <citation type="submission" date="2024-06" db="EMBL/GenBank/DDBJ databases">
        <title>The Natural Products Discovery Center: Release of the First 8490 Sequenced Strains for Exploring Actinobacteria Biosynthetic Diversity.</title>
        <authorList>
            <person name="Kalkreuter E."/>
            <person name="Kautsar S.A."/>
            <person name="Yang D."/>
            <person name="Bader C.D."/>
            <person name="Teijaro C.N."/>
            <person name="Fluegel L."/>
            <person name="Davis C.M."/>
            <person name="Simpson J.R."/>
            <person name="Lauterbach L."/>
            <person name="Steele A.D."/>
            <person name="Gui C."/>
            <person name="Meng S."/>
            <person name="Li G."/>
            <person name="Viehrig K."/>
            <person name="Ye F."/>
            <person name="Su P."/>
            <person name="Kiefer A.F."/>
            <person name="Nichols A."/>
            <person name="Cepeda A.J."/>
            <person name="Yan W."/>
            <person name="Fan B."/>
            <person name="Jiang Y."/>
            <person name="Adhikari A."/>
            <person name="Zheng C.-J."/>
            <person name="Schuster L."/>
            <person name="Cowan T.M."/>
            <person name="Smanski M.J."/>
            <person name="Chevrette M.G."/>
            <person name="De Carvalho L.P.S."/>
            <person name="Shen B."/>
        </authorList>
    </citation>
    <scope>NUCLEOTIDE SEQUENCE [LARGE SCALE GENOMIC DNA]</scope>
    <source>
        <strain evidence="2 3">NPDC000234</strain>
    </source>
</reference>
<dbReference type="InterPro" id="IPR036155">
    <property type="entry name" value="Crypto/Photolyase_N_sf"/>
</dbReference>
<dbReference type="EMBL" id="JBEPEK010000635">
    <property type="protein sequence ID" value="MER7186667.1"/>
    <property type="molecule type" value="Genomic_DNA"/>
</dbReference>
<dbReference type="SUPFAM" id="SSF52425">
    <property type="entry name" value="Cryptochrome/photolyase, N-terminal domain"/>
    <property type="match status" value="1"/>
</dbReference>
<sequence>MNVSVVLFTADLRLHDHPPLRAAVDGSHEVVPLFVRDRAVDRAGFAVPNRLAFLADCLRELDAGLRERGGRLVVRSGDLVEEVRKAAAEAGAGS</sequence>
<keyword evidence="2" id="KW-0456">Lyase</keyword>
<dbReference type="PROSITE" id="PS51645">
    <property type="entry name" value="PHR_CRY_ALPHA_BETA"/>
    <property type="match status" value="1"/>
</dbReference>
<accession>A0ABV1XCK9</accession>
<dbReference type="InterPro" id="IPR002081">
    <property type="entry name" value="Cryptochrome/DNA_photolyase_1"/>
</dbReference>
<evidence type="ECO:0000259" key="1">
    <source>
        <dbReference type="PROSITE" id="PS51645"/>
    </source>
</evidence>
<dbReference type="InterPro" id="IPR014729">
    <property type="entry name" value="Rossmann-like_a/b/a_fold"/>
</dbReference>